<keyword evidence="3" id="KW-1185">Reference proteome</keyword>
<reference evidence="2 3" key="1">
    <citation type="submission" date="2018-11" db="EMBL/GenBank/DDBJ databases">
        <authorList>
            <consortium name="Pathogen Informatics"/>
        </authorList>
    </citation>
    <scope>NUCLEOTIDE SEQUENCE [LARGE SCALE GENOMIC DNA]</scope>
</reference>
<sequence length="185" mass="21094">MRLLNSQTATVLIFVLIILSIVSNLSSDIGRTFESHKIVEFDYWHKCIMERFDERRKNESSERLWMSFANITQTCADESKVSRIKLTPIVNADETKYYVFSDNPGGRNLNVIVSIGIGGNVEAELALKEKLTEDSKFYGADPVFSNAELFRKVGTFIPLAVSTRTGFVRTKIRNDKGWPYLEPKM</sequence>
<evidence type="ECO:0000313" key="2">
    <source>
        <dbReference type="EMBL" id="VDK48298.1"/>
    </source>
</evidence>
<dbReference type="Proteomes" id="UP000271889">
    <property type="component" value="Unassembled WGS sequence"/>
</dbReference>
<dbReference type="EMBL" id="UYRV01002222">
    <property type="protein sequence ID" value="VDK48298.1"/>
    <property type="molecule type" value="Genomic_DNA"/>
</dbReference>
<feature type="chain" id="PRO_5018085269" evidence="1">
    <location>
        <begin position="28"/>
        <end position="185"/>
    </location>
</feature>
<gene>
    <name evidence="2" type="ORF">CGOC_LOCUS1237</name>
</gene>
<dbReference type="PANTHER" id="PTHR22989:SF3">
    <property type="entry name" value="METHYLTRANSFERASE FKBM DOMAIN-CONTAINING PROTEIN"/>
    <property type="match status" value="1"/>
</dbReference>
<organism evidence="2 3">
    <name type="scientific">Cylicostephanus goldi</name>
    <name type="common">Nematode worm</name>
    <dbReference type="NCBI Taxonomy" id="71465"/>
    <lineage>
        <taxon>Eukaryota</taxon>
        <taxon>Metazoa</taxon>
        <taxon>Ecdysozoa</taxon>
        <taxon>Nematoda</taxon>
        <taxon>Chromadorea</taxon>
        <taxon>Rhabditida</taxon>
        <taxon>Rhabditina</taxon>
        <taxon>Rhabditomorpha</taxon>
        <taxon>Strongyloidea</taxon>
        <taxon>Strongylidae</taxon>
        <taxon>Cylicostephanus</taxon>
    </lineage>
</organism>
<dbReference type="OrthoDB" id="5869502at2759"/>
<evidence type="ECO:0000256" key="1">
    <source>
        <dbReference type="SAM" id="SignalP"/>
    </source>
</evidence>
<dbReference type="PANTHER" id="PTHR22989">
    <property type="entry name" value="UNCHARACTERIZED DUF13 C.ELEGANS"/>
    <property type="match status" value="1"/>
</dbReference>
<name>A0A3P6S2I6_CYLGO</name>
<feature type="signal peptide" evidence="1">
    <location>
        <begin position="1"/>
        <end position="27"/>
    </location>
</feature>
<protein>
    <submittedName>
        <fullName evidence="2">Uncharacterized protein</fullName>
    </submittedName>
</protein>
<evidence type="ECO:0000313" key="3">
    <source>
        <dbReference type="Proteomes" id="UP000271889"/>
    </source>
</evidence>
<proteinExistence type="predicted"/>
<dbReference type="AlphaFoldDB" id="A0A3P6S2I6"/>
<accession>A0A3P6S2I6</accession>
<keyword evidence="1" id="KW-0732">Signal</keyword>